<gene>
    <name evidence="11" type="ORF">ACHAXA_007476</name>
</gene>
<dbReference type="GO" id="GO:0016020">
    <property type="term" value="C:membrane"/>
    <property type="evidence" value="ECO:0007669"/>
    <property type="project" value="UniProtKB-SubCell"/>
</dbReference>
<accession>A0ABD3RT08</accession>
<keyword evidence="3 8" id="KW-0812">Transmembrane</keyword>
<dbReference type="PANTHER" id="PTHR23130">
    <property type="entry name" value="CYTOCHROME B561 AND DOMON DOMAIN-CONTAINING PROTEIN"/>
    <property type="match status" value="1"/>
</dbReference>
<sequence length="523" mass="57491">MYDLLARCIVALLVVLRSASCTSPSTHPPGRREMTTTTRRKTSAADCDARYCSTHRLSSDLIMRYKIHLPPPTMKGNDMDEVGMGDACPKCKISIQLDYDGYAWVGLGISDEYGKMVGSHAIIGMPGISEPRPYILGGKDVSMIEELTEGFDVIVEGGSIDFVDERTVIDFTMSFEDWEMAPQTDDEVDVTVVPKIRLDGPITFIWAHGKDGEARMGYHGPDRRSSHVINDIMMSSGASMTTSGEGVSSSTSTRYAWLVHGIVAFVAWGILAPAAISTAILRDVEVAPPPPSTRIVGSRLMKINKSYIFFSGVTWLRIHVGFNTFVCAMTIFVFSLAVSNVKRDGSDHFDNGHSRMGLAMLVLCLHQALGGILRPSKNVPSSSSHDDDVRDVVLDEDGIANEAVDVGAGRQGTMPIKSMTRQAWELLHKSLGLSLFFLGTWQLHEGMTLYHERYNTSSYILVVGSYVAWMGIWIVVIIGGILYRWRLLSNSGGSSGTDDNSEKKMDSEMEMSETSDAEEHVFL</sequence>
<evidence type="ECO:0000256" key="4">
    <source>
        <dbReference type="ARBA" id="ARBA00022982"/>
    </source>
</evidence>
<evidence type="ECO:0000256" key="8">
    <source>
        <dbReference type="SAM" id="Phobius"/>
    </source>
</evidence>
<dbReference type="InterPro" id="IPR006593">
    <property type="entry name" value="Cyt_b561/ferric_Rdtase_TM"/>
</dbReference>
<keyword evidence="9" id="KW-0732">Signal</keyword>
<name>A0ABD3RT08_9STRA</name>
<protein>
    <recommendedName>
        <fullName evidence="10">Cytochrome b561 domain-containing protein</fullName>
    </recommendedName>
</protein>
<evidence type="ECO:0000256" key="7">
    <source>
        <dbReference type="SAM" id="MobiDB-lite"/>
    </source>
</evidence>
<dbReference type="Proteomes" id="UP001530377">
    <property type="component" value="Unassembled WGS sequence"/>
</dbReference>
<evidence type="ECO:0000256" key="1">
    <source>
        <dbReference type="ARBA" id="ARBA00004370"/>
    </source>
</evidence>
<dbReference type="SMART" id="SM00665">
    <property type="entry name" value="B561"/>
    <property type="match status" value="1"/>
</dbReference>
<keyword evidence="6 8" id="KW-0472">Membrane</keyword>
<feature type="transmembrane region" description="Helical" evidence="8">
    <location>
        <begin position="459"/>
        <end position="483"/>
    </location>
</feature>
<evidence type="ECO:0000256" key="3">
    <source>
        <dbReference type="ARBA" id="ARBA00022692"/>
    </source>
</evidence>
<feature type="signal peptide" evidence="9">
    <location>
        <begin position="1"/>
        <end position="21"/>
    </location>
</feature>
<evidence type="ECO:0000256" key="6">
    <source>
        <dbReference type="ARBA" id="ARBA00023136"/>
    </source>
</evidence>
<dbReference type="CDD" id="cd08760">
    <property type="entry name" value="Cyt_b561_FRRS1_like"/>
    <property type="match status" value="1"/>
</dbReference>
<keyword evidence="4" id="KW-0249">Electron transport</keyword>
<proteinExistence type="predicted"/>
<dbReference type="EMBL" id="JALLPB020000180">
    <property type="protein sequence ID" value="KAL3815834.1"/>
    <property type="molecule type" value="Genomic_DNA"/>
</dbReference>
<feature type="chain" id="PRO_5044795199" description="Cytochrome b561 domain-containing protein" evidence="9">
    <location>
        <begin position="22"/>
        <end position="523"/>
    </location>
</feature>
<feature type="region of interest" description="Disordered" evidence="7">
    <location>
        <begin position="491"/>
        <end position="523"/>
    </location>
</feature>
<dbReference type="Gene3D" id="1.20.120.1770">
    <property type="match status" value="1"/>
</dbReference>
<keyword evidence="2" id="KW-0813">Transport</keyword>
<feature type="region of interest" description="Disordered" evidence="7">
    <location>
        <begin position="21"/>
        <end position="40"/>
    </location>
</feature>
<comment type="subcellular location">
    <subcellularLocation>
        <location evidence="1">Membrane</location>
    </subcellularLocation>
</comment>
<dbReference type="CDD" id="cd09631">
    <property type="entry name" value="DOMON_DOH"/>
    <property type="match status" value="1"/>
</dbReference>
<dbReference type="AlphaFoldDB" id="A0ABD3RT08"/>
<evidence type="ECO:0000256" key="2">
    <source>
        <dbReference type="ARBA" id="ARBA00022448"/>
    </source>
</evidence>
<dbReference type="InterPro" id="IPR045266">
    <property type="entry name" value="DOH_DOMON"/>
</dbReference>
<feature type="transmembrane region" description="Helical" evidence="8">
    <location>
        <begin position="255"/>
        <end position="276"/>
    </location>
</feature>
<evidence type="ECO:0000313" key="11">
    <source>
        <dbReference type="EMBL" id="KAL3815834.1"/>
    </source>
</evidence>
<feature type="domain" description="Cytochrome b561" evidence="10">
    <location>
        <begin position="259"/>
        <end position="447"/>
    </location>
</feature>
<dbReference type="Pfam" id="PF03188">
    <property type="entry name" value="Cytochrom_B561"/>
    <property type="match status" value="1"/>
</dbReference>
<evidence type="ECO:0000256" key="9">
    <source>
        <dbReference type="SAM" id="SignalP"/>
    </source>
</evidence>
<feature type="transmembrane region" description="Helical" evidence="8">
    <location>
        <begin position="307"/>
        <end position="336"/>
    </location>
</feature>
<dbReference type="PANTHER" id="PTHR23130:SF171">
    <property type="entry name" value="OS01G0895300 PROTEIN"/>
    <property type="match status" value="1"/>
</dbReference>
<reference evidence="11 12" key="1">
    <citation type="submission" date="2024-10" db="EMBL/GenBank/DDBJ databases">
        <title>Updated reference genomes for cyclostephanoid diatoms.</title>
        <authorList>
            <person name="Roberts W.R."/>
            <person name="Alverson A.J."/>
        </authorList>
    </citation>
    <scope>NUCLEOTIDE SEQUENCE [LARGE SCALE GENOMIC DNA]</scope>
    <source>
        <strain evidence="11 12">AJA228-03</strain>
    </source>
</reference>
<organism evidence="11 12">
    <name type="scientific">Cyclostephanos tholiformis</name>
    <dbReference type="NCBI Taxonomy" id="382380"/>
    <lineage>
        <taxon>Eukaryota</taxon>
        <taxon>Sar</taxon>
        <taxon>Stramenopiles</taxon>
        <taxon>Ochrophyta</taxon>
        <taxon>Bacillariophyta</taxon>
        <taxon>Coscinodiscophyceae</taxon>
        <taxon>Thalassiosirophycidae</taxon>
        <taxon>Stephanodiscales</taxon>
        <taxon>Stephanodiscaceae</taxon>
        <taxon>Cyclostephanos</taxon>
    </lineage>
</organism>
<comment type="caution">
    <text evidence="11">The sequence shown here is derived from an EMBL/GenBank/DDBJ whole genome shotgun (WGS) entry which is preliminary data.</text>
</comment>
<keyword evidence="12" id="KW-1185">Reference proteome</keyword>
<evidence type="ECO:0000256" key="5">
    <source>
        <dbReference type="ARBA" id="ARBA00022989"/>
    </source>
</evidence>
<evidence type="ECO:0000313" key="12">
    <source>
        <dbReference type="Proteomes" id="UP001530377"/>
    </source>
</evidence>
<evidence type="ECO:0000259" key="10">
    <source>
        <dbReference type="SMART" id="SM00665"/>
    </source>
</evidence>
<keyword evidence="5 8" id="KW-1133">Transmembrane helix</keyword>